<evidence type="ECO:0000259" key="28">
    <source>
        <dbReference type="PROSITE" id="PS50011"/>
    </source>
</evidence>
<evidence type="ECO:0000313" key="29">
    <source>
        <dbReference type="EMBL" id="GAU25980.1"/>
    </source>
</evidence>
<feature type="binding site" evidence="27">
    <location>
        <position position="434"/>
    </location>
    <ligand>
        <name>ATP</name>
        <dbReference type="ChEBI" id="CHEBI:30616"/>
    </ligand>
</feature>
<dbReference type="InterPro" id="IPR000719">
    <property type="entry name" value="Prot_kinase_dom"/>
</dbReference>
<evidence type="ECO:0000313" key="30">
    <source>
        <dbReference type="Proteomes" id="UP000242715"/>
    </source>
</evidence>
<dbReference type="InterPro" id="IPR032675">
    <property type="entry name" value="LRR_dom_sf"/>
</dbReference>
<keyword evidence="7" id="KW-0134">Cell wall</keyword>
<dbReference type="PANTHER" id="PTHR48053">
    <property type="entry name" value="LEUCINE RICH REPEAT FAMILY PROTEIN, EXPRESSED"/>
    <property type="match status" value="1"/>
</dbReference>
<dbReference type="FunFam" id="3.30.200.20:FF:000557">
    <property type="entry name" value="LRR receptor-like serine/threonine-protein kinase RPK2"/>
    <property type="match status" value="1"/>
</dbReference>
<dbReference type="InterPro" id="IPR008266">
    <property type="entry name" value="Tyr_kinase_AS"/>
</dbReference>
<reference evidence="30" key="1">
    <citation type="journal article" date="2017" name="Front. Plant Sci.">
        <title>Climate Clever Clovers: New Paradigm to Reduce the Environmental Footprint of Ruminants by Breeding Low Methanogenic Forages Utilizing Haplotype Variation.</title>
        <authorList>
            <person name="Kaur P."/>
            <person name="Appels R."/>
            <person name="Bayer P.E."/>
            <person name="Keeble-Gagnere G."/>
            <person name="Wang J."/>
            <person name="Hirakawa H."/>
            <person name="Shirasawa K."/>
            <person name="Vercoe P."/>
            <person name="Stefanova K."/>
            <person name="Durmic Z."/>
            <person name="Nichols P."/>
            <person name="Revell C."/>
            <person name="Isobe S.N."/>
            <person name="Edwards D."/>
            <person name="Erskine W."/>
        </authorList>
    </citation>
    <scope>NUCLEOTIDE SEQUENCE [LARGE SCALE GENOMIC DNA]</scope>
    <source>
        <strain evidence="30">cv. Daliak</strain>
    </source>
</reference>
<dbReference type="SMART" id="SM00369">
    <property type="entry name" value="LRR_TYP"/>
    <property type="match status" value="8"/>
</dbReference>
<dbReference type="InterPro" id="IPR017441">
    <property type="entry name" value="Protein_kinase_ATP_BS"/>
</dbReference>
<dbReference type="FunFam" id="3.80.10.10:FF:000299">
    <property type="entry name" value="Piriformospora indica-insensitive protein 2"/>
    <property type="match status" value="1"/>
</dbReference>
<comment type="subcellular location">
    <subcellularLocation>
        <location evidence="3">Cell membrane</location>
    </subcellularLocation>
    <subcellularLocation>
        <location evidence="1">Membrane</location>
        <topology evidence="1">Peripheral membrane protein</topology>
    </subcellularLocation>
    <subcellularLocation>
        <location evidence="4">Membrane</location>
        <topology evidence="4">Single-pass type I membrane protein</topology>
    </subcellularLocation>
    <subcellularLocation>
        <location evidence="2">Secreted</location>
        <location evidence="2">Cell wall</location>
    </subcellularLocation>
</comment>
<dbReference type="AlphaFoldDB" id="A0A2Z6MQY1"/>
<dbReference type="InterPro" id="IPR003591">
    <property type="entry name" value="Leu-rich_rpt_typical-subtyp"/>
</dbReference>
<keyword evidence="13" id="KW-0732">Signal</keyword>
<evidence type="ECO:0000256" key="27">
    <source>
        <dbReference type="PROSITE-ProRule" id="PRU10141"/>
    </source>
</evidence>
<gene>
    <name evidence="29" type="ORF">TSUD_166630</name>
</gene>
<dbReference type="PROSITE" id="PS00107">
    <property type="entry name" value="PROTEIN_KINASE_ATP"/>
    <property type="match status" value="1"/>
</dbReference>
<evidence type="ECO:0000256" key="20">
    <source>
        <dbReference type="ARBA" id="ARBA00023136"/>
    </source>
</evidence>
<evidence type="ECO:0000256" key="11">
    <source>
        <dbReference type="ARBA" id="ARBA00022679"/>
    </source>
</evidence>
<dbReference type="Pfam" id="PF00069">
    <property type="entry name" value="Pkinase"/>
    <property type="match status" value="1"/>
</dbReference>
<evidence type="ECO:0000256" key="6">
    <source>
        <dbReference type="ARBA" id="ARBA00022475"/>
    </source>
</evidence>
<dbReference type="Gene3D" id="3.80.10.10">
    <property type="entry name" value="Ribonuclease Inhibitor"/>
    <property type="match status" value="3"/>
</dbReference>
<dbReference type="InterPro" id="IPR051716">
    <property type="entry name" value="Plant_RL_S/T_kinase"/>
</dbReference>
<keyword evidence="9" id="KW-0723">Serine/threonine-protein kinase</keyword>
<dbReference type="OrthoDB" id="676979at2759"/>
<keyword evidence="6" id="KW-1003">Cell membrane</keyword>
<evidence type="ECO:0000256" key="3">
    <source>
        <dbReference type="ARBA" id="ARBA00004236"/>
    </source>
</evidence>
<comment type="catalytic activity">
    <reaction evidence="25">
        <text>L-threonyl-[protein] + ATP = O-phospho-L-threonyl-[protein] + ADP + H(+)</text>
        <dbReference type="Rhea" id="RHEA:46608"/>
        <dbReference type="Rhea" id="RHEA-COMP:11060"/>
        <dbReference type="Rhea" id="RHEA-COMP:11605"/>
        <dbReference type="ChEBI" id="CHEBI:15378"/>
        <dbReference type="ChEBI" id="CHEBI:30013"/>
        <dbReference type="ChEBI" id="CHEBI:30616"/>
        <dbReference type="ChEBI" id="CHEBI:61977"/>
        <dbReference type="ChEBI" id="CHEBI:456216"/>
        <dbReference type="EC" id="2.7.11.1"/>
    </reaction>
</comment>
<dbReference type="PANTHER" id="PTHR48053:SF126">
    <property type="entry name" value="MDIS1-INTERACTING RECEPTOR LIKE KINASE 2-LIKE ISOFORM X1"/>
    <property type="match status" value="1"/>
</dbReference>
<dbReference type="PROSITE" id="PS00109">
    <property type="entry name" value="PROTEIN_KINASE_TYR"/>
    <property type="match status" value="1"/>
</dbReference>
<evidence type="ECO:0000256" key="9">
    <source>
        <dbReference type="ARBA" id="ARBA00022527"/>
    </source>
</evidence>
<dbReference type="PROSITE" id="PS50011">
    <property type="entry name" value="PROTEIN_KINASE_DOM"/>
    <property type="match status" value="1"/>
</dbReference>
<protein>
    <recommendedName>
        <fullName evidence="5">non-specific serine/threonine protein kinase</fullName>
        <ecNumber evidence="5">2.7.11.1</ecNumber>
    </recommendedName>
</protein>
<keyword evidence="8" id="KW-0964">Secreted</keyword>
<dbReference type="EMBL" id="DF973327">
    <property type="protein sequence ID" value="GAU25980.1"/>
    <property type="molecule type" value="Genomic_DNA"/>
</dbReference>
<dbReference type="PRINTS" id="PR00019">
    <property type="entry name" value="LEURICHRPT"/>
</dbReference>
<dbReference type="Pfam" id="PF23598">
    <property type="entry name" value="LRR_14"/>
    <property type="match status" value="1"/>
</dbReference>
<evidence type="ECO:0000256" key="14">
    <source>
        <dbReference type="ARBA" id="ARBA00022737"/>
    </source>
</evidence>
<proteinExistence type="inferred from homology"/>
<evidence type="ECO:0000256" key="17">
    <source>
        <dbReference type="ARBA" id="ARBA00022821"/>
    </source>
</evidence>
<dbReference type="InterPro" id="IPR001611">
    <property type="entry name" value="Leu-rich_rpt"/>
</dbReference>
<evidence type="ECO:0000256" key="5">
    <source>
        <dbReference type="ARBA" id="ARBA00012513"/>
    </source>
</evidence>
<comment type="similarity">
    <text evidence="24">Belongs to the polygalacturonase-inhibiting protein family.</text>
</comment>
<keyword evidence="18 27" id="KW-0067">ATP-binding</keyword>
<dbReference type="FunFam" id="3.80.10.10:FF:000400">
    <property type="entry name" value="Nuclear pore complex protein NUP107"/>
    <property type="match status" value="1"/>
</dbReference>
<dbReference type="SUPFAM" id="SSF52047">
    <property type="entry name" value="RNI-like"/>
    <property type="match status" value="1"/>
</dbReference>
<keyword evidence="17" id="KW-0611">Plant defense</keyword>
<keyword evidence="20" id="KW-0472">Membrane</keyword>
<sequence length="561" mass="63669">MVGTESSTLTSQLEMEVNAILKSGWWNTYDANFNISNRCNWNEIFCNKAGSITEINIDQHLKTAWVSEFATLNLSTFHNLESLSIRSISLGGTIPKEIGLLSKLTHLNLSFNSLVGEIPHSLGSLMQLKHLDISHNFIGGYIPHELGFLQNLATLDLSLNNIRGVIPSSLGNLTQLKHFDLSQNYFEEVPRLIKNLRQLEYLDISFNYIEGSIPFELGFLKNLTTLILSNNRFKDEIPSSLGNLTQLEYLYISNNMIEGSIPFELGFLKNLTTLILSNNRFKDEILSLLGKLTQLEYLDISNNNIQGFIPLELGFLRNLTTLSLSNNRLKGEIPSWLGNLKQLTELNISHNYIKAISLVMCLKLRHNYMKNKNANKTTTKNGDMFCIWNYDGKLAHDDIIRATEDFDMRYCIGTGAYGSVYKAQLPCGKVVALKKLHGYEAEVPAFDESFRNEVRILSEIRHRHIVKLYGFCLHKRIMFLIYQYMEKGSLFSVLYDDVEAMELNWRKRVNIVKGVASALSYLHHECTTPIVHRDVSSGNILLNSGVAALCLRLWHSSTPSA</sequence>
<evidence type="ECO:0000256" key="13">
    <source>
        <dbReference type="ARBA" id="ARBA00022729"/>
    </source>
</evidence>
<dbReference type="InterPro" id="IPR025875">
    <property type="entry name" value="Leu-rich_rpt_4"/>
</dbReference>
<evidence type="ECO:0000256" key="25">
    <source>
        <dbReference type="ARBA" id="ARBA00047899"/>
    </source>
</evidence>
<keyword evidence="19" id="KW-1133">Transmembrane helix</keyword>
<evidence type="ECO:0000256" key="8">
    <source>
        <dbReference type="ARBA" id="ARBA00022525"/>
    </source>
</evidence>
<dbReference type="Proteomes" id="UP000242715">
    <property type="component" value="Unassembled WGS sequence"/>
</dbReference>
<evidence type="ECO:0000256" key="24">
    <source>
        <dbReference type="ARBA" id="ARBA00038043"/>
    </source>
</evidence>
<dbReference type="GO" id="GO:0006952">
    <property type="term" value="P:defense response"/>
    <property type="evidence" value="ECO:0007669"/>
    <property type="project" value="UniProtKB-KW"/>
</dbReference>
<keyword evidence="30" id="KW-1185">Reference proteome</keyword>
<evidence type="ECO:0000256" key="26">
    <source>
        <dbReference type="ARBA" id="ARBA00048679"/>
    </source>
</evidence>
<keyword evidence="11" id="KW-0808">Transferase</keyword>
<feature type="domain" description="Protein kinase" evidence="28">
    <location>
        <begin position="406"/>
        <end position="561"/>
    </location>
</feature>
<dbReference type="GO" id="GO:0004674">
    <property type="term" value="F:protein serine/threonine kinase activity"/>
    <property type="evidence" value="ECO:0007669"/>
    <property type="project" value="UniProtKB-KW"/>
</dbReference>
<keyword evidence="16" id="KW-0418">Kinase</keyword>
<accession>A0A2Z6MQY1</accession>
<dbReference type="SMART" id="SM00365">
    <property type="entry name" value="LRR_SD22"/>
    <property type="match status" value="8"/>
</dbReference>
<keyword evidence="15 27" id="KW-0547">Nucleotide-binding</keyword>
<evidence type="ECO:0000256" key="7">
    <source>
        <dbReference type="ARBA" id="ARBA00022512"/>
    </source>
</evidence>
<dbReference type="Pfam" id="PF12799">
    <property type="entry name" value="LRR_4"/>
    <property type="match status" value="1"/>
</dbReference>
<name>A0A2Z6MQY1_TRISU</name>
<evidence type="ECO:0000256" key="18">
    <source>
        <dbReference type="ARBA" id="ARBA00022840"/>
    </source>
</evidence>
<evidence type="ECO:0000256" key="10">
    <source>
        <dbReference type="ARBA" id="ARBA00022614"/>
    </source>
</evidence>
<evidence type="ECO:0000256" key="15">
    <source>
        <dbReference type="ARBA" id="ARBA00022741"/>
    </source>
</evidence>
<evidence type="ECO:0000256" key="4">
    <source>
        <dbReference type="ARBA" id="ARBA00004479"/>
    </source>
</evidence>
<evidence type="ECO:0000256" key="1">
    <source>
        <dbReference type="ARBA" id="ARBA00004170"/>
    </source>
</evidence>
<dbReference type="Gene3D" id="1.10.510.10">
    <property type="entry name" value="Transferase(Phosphotransferase) domain 1"/>
    <property type="match status" value="1"/>
</dbReference>
<dbReference type="SUPFAM" id="SSF56112">
    <property type="entry name" value="Protein kinase-like (PK-like)"/>
    <property type="match status" value="1"/>
</dbReference>
<dbReference type="FunFam" id="3.80.10.10:FF:000041">
    <property type="entry name" value="LRR receptor-like serine/threonine-protein kinase ERECTA"/>
    <property type="match status" value="1"/>
</dbReference>
<dbReference type="InterPro" id="IPR055414">
    <property type="entry name" value="LRR_R13L4/SHOC2-like"/>
</dbReference>
<dbReference type="PROSITE" id="PS51450">
    <property type="entry name" value="LRR"/>
    <property type="match status" value="2"/>
</dbReference>
<evidence type="ECO:0000256" key="21">
    <source>
        <dbReference type="ARBA" id="ARBA00023157"/>
    </source>
</evidence>
<evidence type="ECO:0000256" key="12">
    <source>
        <dbReference type="ARBA" id="ARBA00022692"/>
    </source>
</evidence>
<dbReference type="Pfam" id="PF00560">
    <property type="entry name" value="LRR_1"/>
    <property type="match status" value="3"/>
</dbReference>
<evidence type="ECO:0000256" key="22">
    <source>
        <dbReference type="ARBA" id="ARBA00023170"/>
    </source>
</evidence>
<keyword evidence="21" id="KW-1015">Disulfide bond</keyword>
<evidence type="ECO:0000256" key="16">
    <source>
        <dbReference type="ARBA" id="ARBA00022777"/>
    </source>
</evidence>
<keyword evidence="23" id="KW-0325">Glycoprotein</keyword>
<keyword evidence="14" id="KW-0677">Repeat</keyword>
<keyword evidence="22" id="KW-0675">Receptor</keyword>
<dbReference type="EC" id="2.7.11.1" evidence="5"/>
<organism evidence="29 30">
    <name type="scientific">Trifolium subterraneum</name>
    <name type="common">Subterranean clover</name>
    <dbReference type="NCBI Taxonomy" id="3900"/>
    <lineage>
        <taxon>Eukaryota</taxon>
        <taxon>Viridiplantae</taxon>
        <taxon>Streptophyta</taxon>
        <taxon>Embryophyta</taxon>
        <taxon>Tracheophyta</taxon>
        <taxon>Spermatophyta</taxon>
        <taxon>Magnoliopsida</taxon>
        <taxon>eudicotyledons</taxon>
        <taxon>Gunneridae</taxon>
        <taxon>Pentapetalae</taxon>
        <taxon>rosids</taxon>
        <taxon>fabids</taxon>
        <taxon>Fabales</taxon>
        <taxon>Fabaceae</taxon>
        <taxon>Papilionoideae</taxon>
        <taxon>50 kb inversion clade</taxon>
        <taxon>NPAAA clade</taxon>
        <taxon>Hologalegina</taxon>
        <taxon>IRL clade</taxon>
        <taxon>Trifolieae</taxon>
        <taxon>Trifolium</taxon>
    </lineage>
</organism>
<dbReference type="GO" id="GO:0005886">
    <property type="term" value="C:plasma membrane"/>
    <property type="evidence" value="ECO:0007669"/>
    <property type="project" value="UniProtKB-SubCell"/>
</dbReference>
<comment type="catalytic activity">
    <reaction evidence="26">
        <text>L-seryl-[protein] + ATP = O-phospho-L-seryl-[protein] + ADP + H(+)</text>
        <dbReference type="Rhea" id="RHEA:17989"/>
        <dbReference type="Rhea" id="RHEA-COMP:9863"/>
        <dbReference type="Rhea" id="RHEA-COMP:11604"/>
        <dbReference type="ChEBI" id="CHEBI:15378"/>
        <dbReference type="ChEBI" id="CHEBI:29999"/>
        <dbReference type="ChEBI" id="CHEBI:30616"/>
        <dbReference type="ChEBI" id="CHEBI:83421"/>
        <dbReference type="ChEBI" id="CHEBI:456216"/>
        <dbReference type="EC" id="2.7.11.1"/>
    </reaction>
</comment>
<dbReference type="Gene3D" id="3.30.200.20">
    <property type="entry name" value="Phosphorylase Kinase, domain 1"/>
    <property type="match status" value="1"/>
</dbReference>
<evidence type="ECO:0000256" key="19">
    <source>
        <dbReference type="ARBA" id="ARBA00022989"/>
    </source>
</evidence>
<evidence type="ECO:0000256" key="2">
    <source>
        <dbReference type="ARBA" id="ARBA00004191"/>
    </source>
</evidence>
<keyword evidence="10" id="KW-0433">Leucine-rich repeat</keyword>
<evidence type="ECO:0000256" key="23">
    <source>
        <dbReference type="ARBA" id="ARBA00023180"/>
    </source>
</evidence>
<dbReference type="InterPro" id="IPR011009">
    <property type="entry name" value="Kinase-like_dom_sf"/>
</dbReference>
<keyword evidence="12" id="KW-0812">Transmembrane</keyword>
<dbReference type="GO" id="GO:0005524">
    <property type="term" value="F:ATP binding"/>
    <property type="evidence" value="ECO:0007669"/>
    <property type="project" value="UniProtKB-UniRule"/>
</dbReference>